<keyword evidence="6" id="KW-0482">Metalloprotease</keyword>
<comment type="cofactor">
    <cofactor evidence="1">
        <name>Zn(2+)</name>
        <dbReference type="ChEBI" id="CHEBI:29105"/>
    </cofactor>
</comment>
<name>F7ZZ19_CELGA</name>
<evidence type="ECO:0000313" key="10">
    <source>
        <dbReference type="Proteomes" id="UP000000485"/>
    </source>
</evidence>
<keyword evidence="10" id="KW-1185">Reference proteome</keyword>
<dbReference type="Pfam" id="PF16640">
    <property type="entry name" value="Big_3_5"/>
    <property type="match status" value="1"/>
</dbReference>
<dbReference type="KEGG" id="cga:Celgi_0768"/>
<dbReference type="Proteomes" id="UP000000485">
    <property type="component" value="Chromosome"/>
</dbReference>
<dbReference type="eggNOG" id="COG1472">
    <property type="taxonomic scope" value="Bacteria"/>
</dbReference>
<dbReference type="STRING" id="593907.Celgi_0768"/>
<dbReference type="GO" id="GO:0008270">
    <property type="term" value="F:zinc ion binding"/>
    <property type="evidence" value="ECO:0007669"/>
    <property type="project" value="InterPro"/>
</dbReference>
<evidence type="ECO:0000256" key="2">
    <source>
        <dbReference type="ARBA" id="ARBA00005988"/>
    </source>
</evidence>
<evidence type="ECO:0000256" key="4">
    <source>
        <dbReference type="ARBA" id="ARBA00022801"/>
    </source>
</evidence>
<evidence type="ECO:0000256" key="5">
    <source>
        <dbReference type="ARBA" id="ARBA00022833"/>
    </source>
</evidence>
<dbReference type="GO" id="GO:0004181">
    <property type="term" value="F:metallocarboxypeptidase activity"/>
    <property type="evidence" value="ECO:0007669"/>
    <property type="project" value="InterPro"/>
</dbReference>
<evidence type="ECO:0000313" key="9">
    <source>
        <dbReference type="EMBL" id="AEI11287.1"/>
    </source>
</evidence>
<keyword evidence="3" id="KW-0645">Protease</keyword>
<evidence type="ECO:0000256" key="1">
    <source>
        <dbReference type="ARBA" id="ARBA00001947"/>
    </source>
</evidence>
<keyword evidence="5" id="KW-0862">Zinc</keyword>
<proteinExistence type="inferred from homology"/>
<dbReference type="PROSITE" id="PS52035">
    <property type="entry name" value="PEPTIDASE_M14"/>
    <property type="match status" value="1"/>
</dbReference>
<dbReference type="eggNOG" id="COG2866">
    <property type="taxonomic scope" value="Bacteria"/>
</dbReference>
<dbReference type="Gene3D" id="3.40.630.10">
    <property type="entry name" value="Zn peptidases"/>
    <property type="match status" value="1"/>
</dbReference>
<dbReference type="SUPFAM" id="SSF53187">
    <property type="entry name" value="Zn-dependent exopeptidases"/>
    <property type="match status" value="1"/>
</dbReference>
<gene>
    <name evidence="9" type="ordered locus">Celgi_0768</name>
</gene>
<feature type="domain" description="Peptidase M14" evidence="8">
    <location>
        <begin position="53"/>
        <end position="357"/>
    </location>
</feature>
<dbReference type="PANTHER" id="PTHR11705:SF143">
    <property type="entry name" value="SLL0236 PROTEIN"/>
    <property type="match status" value="1"/>
</dbReference>
<accession>F7ZZ19</accession>
<organism evidence="9 10">
    <name type="scientific">Cellulomonas gilvus (strain ATCC 13127 / NRRL B-14078)</name>
    <name type="common">Cellvibrio gilvus</name>
    <dbReference type="NCBI Taxonomy" id="593907"/>
    <lineage>
        <taxon>Bacteria</taxon>
        <taxon>Bacillati</taxon>
        <taxon>Actinomycetota</taxon>
        <taxon>Actinomycetes</taxon>
        <taxon>Micrococcales</taxon>
        <taxon>Cellulomonadaceae</taxon>
        <taxon>Cellulomonas</taxon>
    </lineage>
</organism>
<dbReference type="InterPro" id="IPR000834">
    <property type="entry name" value="Peptidase_M14"/>
</dbReference>
<dbReference type="InterPro" id="IPR032109">
    <property type="entry name" value="Big_3_5"/>
</dbReference>
<dbReference type="EMBL" id="CP002665">
    <property type="protein sequence ID" value="AEI11287.1"/>
    <property type="molecule type" value="Genomic_DNA"/>
</dbReference>
<evidence type="ECO:0000256" key="7">
    <source>
        <dbReference type="PROSITE-ProRule" id="PRU01379"/>
    </source>
</evidence>
<dbReference type="HOGENOM" id="CLU_008670_0_0_11"/>
<dbReference type="AlphaFoldDB" id="F7ZZ19"/>
<evidence type="ECO:0000256" key="6">
    <source>
        <dbReference type="ARBA" id="ARBA00023049"/>
    </source>
</evidence>
<keyword evidence="4" id="KW-0378">Hydrolase</keyword>
<protein>
    <submittedName>
        <fullName evidence="9">Peptidase M14 carboxypeptidase A</fullName>
    </submittedName>
</protein>
<feature type="active site" description="Proton donor/acceptor" evidence="7">
    <location>
        <position position="331"/>
    </location>
</feature>
<dbReference type="GO" id="GO:0006508">
    <property type="term" value="P:proteolysis"/>
    <property type="evidence" value="ECO:0007669"/>
    <property type="project" value="UniProtKB-KW"/>
</dbReference>
<evidence type="ECO:0000259" key="8">
    <source>
        <dbReference type="PROSITE" id="PS52035"/>
    </source>
</evidence>
<dbReference type="PANTHER" id="PTHR11705">
    <property type="entry name" value="PROTEASE FAMILY M14 CARBOXYPEPTIDASE A,B"/>
    <property type="match status" value="1"/>
</dbReference>
<dbReference type="GO" id="GO:0005615">
    <property type="term" value="C:extracellular space"/>
    <property type="evidence" value="ECO:0007669"/>
    <property type="project" value="TreeGrafter"/>
</dbReference>
<dbReference type="Pfam" id="PF00246">
    <property type="entry name" value="Peptidase_M14"/>
    <property type="match status" value="1"/>
</dbReference>
<reference evidence="9" key="1">
    <citation type="submission" date="2011-04" db="EMBL/GenBank/DDBJ databases">
        <title>Complete sequence of [Cellvibrio] gilvus ATCC 13127.</title>
        <authorList>
            <consortium name="US DOE Joint Genome Institute"/>
            <person name="Lucas S."/>
            <person name="Han J."/>
            <person name="Lapidus A."/>
            <person name="Cheng J.-F."/>
            <person name="Goodwin L."/>
            <person name="Pitluck S."/>
            <person name="Peters L."/>
            <person name="Munk A."/>
            <person name="Detter J.C."/>
            <person name="Han C."/>
            <person name="Tapia R."/>
            <person name="Land M."/>
            <person name="Hauser L."/>
            <person name="Kyrpides N."/>
            <person name="Ivanova N."/>
            <person name="Ovchinnikova G."/>
            <person name="Pagani I."/>
            <person name="Mead D."/>
            <person name="Brumm P."/>
            <person name="Woyke T."/>
        </authorList>
    </citation>
    <scope>NUCLEOTIDE SEQUENCE</scope>
    <source>
        <strain evidence="9">ATCC 13127</strain>
    </source>
</reference>
<comment type="similarity">
    <text evidence="2 7">Belongs to the peptidase M14 family.</text>
</comment>
<dbReference type="SMART" id="SM00631">
    <property type="entry name" value="Zn_pept"/>
    <property type="match status" value="1"/>
</dbReference>
<sequence>MLVVPPSQAAPPQAVPLSTSVAGSAIDFPASYPFQPVLETVPDNPADASIARGALPYDEIAPTLNGFMAETDVVSAQVVGESANGWDIHLVTVTAPETAQETAQQARWRDEVKHDAAAAADDEELQAGYKRPIWFNGNIHGNEWEGTDASLNYIEWLVENENTPYVQDLLEHYRLYFTVSNNPDGRIVGTRANGQNLDLNRDFVTNQAAETRIVRDLTAFIQPIFFIDLHGYTGVLQIEPCGPPHGENYDYDLFIGHAYAAALQIEQDVVAAEIPGNTYRDSVTGATSTTKTDTSGIIIPFRDTPDGWDDWPPVFTAQYVAYQGAISYTAELPLGRVSNPETNKANSAVDTAVGFQVIDSTMDYVVENGDAILANQIEIFRRGAAGEPLRTLEVGLDAATIDGPTQWVELWDQGDANGHDLLTGARFPRGYVIPVGDGQRSDSDAAHLVDFLVTHGIEVSRATAAFTSDGVTHPAGSYVVDMHQPLRGLANALLAAGSDISSWVPSMYDISAWSHGYLWGATVTPVGSTTDAELPVPTVAVSGATPTGGLPGAGGYLTFELDGVDDFAGLNALLVDDVPASLVGTGTVVLGNDTATYAAAQEVADEYGVAFRTTSGTELTGADVKPLDELQVAYTGTQDDRLTLSALGFAPEQLTLVSGATLQSAAVTLDDADVLWIGSALTVSPTTQPVAYAEVSDFVAAGKGVAGRGAAASTFATTWYDAQATAVTGNGSGNGVVRLDTVADGVLGALGTEYGFVYPAVSFALAESGHGRVEQTYGTDPLVSGHWRETTATNGPSYAAGRASVYSAELDSGARAVVFGTAVAFRGHPRGHFSEVATALYWTAPAATQDVLTAPVATTTTLALTAGSAVHGGTPAGAVVKVTAASGTASRRGTVEIREDGRLVATGAVNAYGNAKVALPADLAVGEHALVATYLPAPGAALVPSSSGAVTYTVTAAPATVTATVTGSTYGTPAKVAVRVTSPAGTPTGTVRVTVGSSAPITATLVGGAVTVALPATLAVRTHAVTVAYAGDAVTAPAQASTSVTVVRAATTTGLALSRAKVARGGAVTATAVVRVPSASGVAPVGVVKLRVDGTVVATRTLTAADRGRVTFTLPKGATSKRGARAVTVSFAGSSTLLSSVSAARTLTVV</sequence>
<keyword evidence="9" id="KW-0121">Carboxypeptidase</keyword>
<evidence type="ECO:0000256" key="3">
    <source>
        <dbReference type="ARBA" id="ARBA00022670"/>
    </source>
</evidence>